<dbReference type="EMBL" id="DSJL01000011">
    <property type="protein sequence ID" value="HEF66138.1"/>
    <property type="molecule type" value="Genomic_DNA"/>
</dbReference>
<evidence type="ECO:0000259" key="1">
    <source>
        <dbReference type="Pfam" id="PF07811"/>
    </source>
</evidence>
<sequence>MRRFVQTGQNLVEFAIVAPVLFLFIFGIMESGWAFYVYSELTNAAREGARYAAVHGELCAQNPPCQMATTSTVRDHVVQRLSIPDAERVTVTLQGSLAPGEQVTVELSYPFRPLIGFAFPAGDITMRASSTMIVHY</sequence>
<feature type="domain" description="TadE-like" evidence="1">
    <location>
        <begin position="8"/>
        <end position="50"/>
    </location>
</feature>
<accession>A0A7C1XEX7</accession>
<proteinExistence type="predicted"/>
<dbReference type="InterPro" id="IPR012495">
    <property type="entry name" value="TadE-like_dom"/>
</dbReference>
<evidence type="ECO:0000313" key="2">
    <source>
        <dbReference type="EMBL" id="HEF66138.1"/>
    </source>
</evidence>
<dbReference type="AlphaFoldDB" id="A0A7C1XEX7"/>
<name>A0A7C1XEX7_THERO</name>
<gene>
    <name evidence="2" type="ORF">ENP47_11180</name>
</gene>
<comment type="caution">
    <text evidence="2">The sequence shown here is derived from an EMBL/GenBank/DDBJ whole genome shotgun (WGS) entry which is preliminary data.</text>
</comment>
<protein>
    <submittedName>
        <fullName evidence="2">Pilus assembly protein</fullName>
    </submittedName>
</protein>
<reference evidence="2" key="1">
    <citation type="journal article" date="2020" name="mSystems">
        <title>Genome- and Community-Level Interaction Insights into Carbon Utilization and Element Cycling Functions of Hydrothermarchaeota in Hydrothermal Sediment.</title>
        <authorList>
            <person name="Zhou Z."/>
            <person name="Liu Y."/>
            <person name="Xu W."/>
            <person name="Pan J."/>
            <person name="Luo Z.H."/>
            <person name="Li M."/>
        </authorList>
    </citation>
    <scope>NUCLEOTIDE SEQUENCE [LARGE SCALE GENOMIC DNA]</scope>
    <source>
        <strain evidence="2">SpSt-222</strain>
    </source>
</reference>
<organism evidence="2">
    <name type="scientific">Thermomicrobium roseum</name>
    <dbReference type="NCBI Taxonomy" id="500"/>
    <lineage>
        <taxon>Bacteria</taxon>
        <taxon>Pseudomonadati</taxon>
        <taxon>Thermomicrobiota</taxon>
        <taxon>Thermomicrobia</taxon>
        <taxon>Thermomicrobiales</taxon>
        <taxon>Thermomicrobiaceae</taxon>
        <taxon>Thermomicrobium</taxon>
    </lineage>
</organism>
<dbReference type="Pfam" id="PF07811">
    <property type="entry name" value="TadE"/>
    <property type="match status" value="1"/>
</dbReference>